<dbReference type="EMBL" id="JAEMWZ010000109">
    <property type="protein sequence ID" value="KAG7136249.1"/>
    <property type="molecule type" value="Genomic_DNA"/>
</dbReference>
<gene>
    <name evidence="2" type="ORF">HYQ45_006208</name>
</gene>
<dbReference type="OrthoDB" id="4846323at2759"/>
<feature type="region of interest" description="Disordered" evidence="1">
    <location>
        <begin position="55"/>
        <end position="88"/>
    </location>
</feature>
<comment type="caution">
    <text evidence="2">The sequence shown here is derived from an EMBL/GenBank/DDBJ whole genome shotgun (WGS) entry which is preliminary data.</text>
</comment>
<name>A0A8I3ARG7_VERLO</name>
<protein>
    <submittedName>
        <fullName evidence="2">Uncharacterized protein</fullName>
    </submittedName>
</protein>
<sequence length="383" mass="41896">MNLNRLLLPSRPAQGDAPFRPVHTPDRPEAPTPVTAAPSDEECMRFLEAFRSPKSYGFSWDDDEDEDDEPAAWPLSEPLEAKEETEGKLSTMDVSIPVIGQASVAVAVAVERSAGPKVVSAVGKPWAEEDRKARRAQRAVGITALHEVQTRSKMLASHRMAARCTWRSSDSGYGASRRSDASLVAGREKGQWPSTEDSAEEDSGARAVLGDASRRTTRILSARNANDDGATAVDGSRYSRPGSHVVHELKPPDTLKRAIRGGLLGKRPVSKFQNWPIMEKRWTAAGRGVDLYADWAEHYFETDNFEGPSSERTSLGATVETTGDETDEKMETVEKRETIWEDFVPESPSGDEFVLDGQKSTVALSSRGSVHLGSFFSDDSDSD</sequence>
<feature type="region of interest" description="Disordered" evidence="1">
    <location>
        <begin position="1"/>
        <end position="39"/>
    </location>
</feature>
<reference evidence="2" key="1">
    <citation type="journal article" date="2021" name="Mol. Plant Pathol.">
        <title>A 20-kb lineage-specific genomic region tames virulence in pathogenic amphidiploid Verticillium longisporum.</title>
        <authorList>
            <person name="Harting R."/>
            <person name="Starke J."/>
            <person name="Kusch H."/>
            <person name="Poggeler S."/>
            <person name="Maurus I."/>
            <person name="Schluter R."/>
            <person name="Landesfeind M."/>
            <person name="Bulla I."/>
            <person name="Nowrousian M."/>
            <person name="de Jonge R."/>
            <person name="Stahlhut G."/>
            <person name="Hoff K.J."/>
            <person name="Asshauer K.P."/>
            <person name="Thurmer A."/>
            <person name="Stanke M."/>
            <person name="Daniel R."/>
            <person name="Morgenstern B."/>
            <person name="Thomma B.P.H.J."/>
            <person name="Kronstad J.W."/>
            <person name="Braus-Stromeyer S.A."/>
            <person name="Braus G.H."/>
        </authorList>
    </citation>
    <scope>NUCLEOTIDE SEQUENCE</scope>
    <source>
        <strain evidence="2">Vl32</strain>
    </source>
</reference>
<feature type="compositionally biased region" description="Acidic residues" evidence="1">
    <location>
        <begin position="60"/>
        <end position="70"/>
    </location>
</feature>
<evidence type="ECO:0000313" key="3">
    <source>
        <dbReference type="Proteomes" id="UP000689129"/>
    </source>
</evidence>
<evidence type="ECO:0000256" key="1">
    <source>
        <dbReference type="SAM" id="MobiDB-lite"/>
    </source>
</evidence>
<dbReference type="AlphaFoldDB" id="A0A8I3ARG7"/>
<proteinExistence type="predicted"/>
<dbReference type="Proteomes" id="UP000689129">
    <property type="component" value="Unassembled WGS sequence"/>
</dbReference>
<accession>A0A8I3ARG7</accession>
<feature type="region of interest" description="Disordered" evidence="1">
    <location>
        <begin position="166"/>
        <end position="245"/>
    </location>
</feature>
<organism evidence="2 3">
    <name type="scientific">Verticillium longisporum</name>
    <name type="common">Verticillium dahliae var. longisporum</name>
    <dbReference type="NCBI Taxonomy" id="100787"/>
    <lineage>
        <taxon>Eukaryota</taxon>
        <taxon>Fungi</taxon>
        <taxon>Dikarya</taxon>
        <taxon>Ascomycota</taxon>
        <taxon>Pezizomycotina</taxon>
        <taxon>Sordariomycetes</taxon>
        <taxon>Hypocreomycetidae</taxon>
        <taxon>Glomerellales</taxon>
        <taxon>Plectosphaerellaceae</taxon>
        <taxon>Verticillium</taxon>
    </lineage>
</organism>
<evidence type="ECO:0000313" key="2">
    <source>
        <dbReference type="EMBL" id="KAG7136249.1"/>
    </source>
</evidence>